<dbReference type="Proteomes" id="UP001174909">
    <property type="component" value="Unassembled WGS sequence"/>
</dbReference>
<evidence type="ECO:0000256" key="1">
    <source>
        <dbReference type="ARBA" id="ARBA00004202"/>
    </source>
</evidence>
<protein>
    <submittedName>
        <fullName evidence="8">Probable peptide ABC transporter ATP-binding protein y4tR</fullName>
    </submittedName>
</protein>
<evidence type="ECO:0000256" key="4">
    <source>
        <dbReference type="ARBA" id="ARBA00022741"/>
    </source>
</evidence>
<evidence type="ECO:0000259" key="7">
    <source>
        <dbReference type="PROSITE" id="PS50893"/>
    </source>
</evidence>
<name>A0AA35SHI1_GEOBA</name>
<feature type="domain" description="ABC transporter" evidence="7">
    <location>
        <begin position="7"/>
        <end position="258"/>
    </location>
</feature>
<dbReference type="SMART" id="SM00382">
    <property type="entry name" value="AAA"/>
    <property type="match status" value="1"/>
</dbReference>
<comment type="caution">
    <text evidence="8">The sequence shown here is derived from an EMBL/GenBank/DDBJ whole genome shotgun (WGS) entry which is preliminary data.</text>
</comment>
<keyword evidence="9" id="KW-1185">Reference proteome</keyword>
<dbReference type="PANTHER" id="PTHR43297">
    <property type="entry name" value="OLIGOPEPTIDE TRANSPORT ATP-BINDING PROTEIN APPD"/>
    <property type="match status" value="1"/>
</dbReference>
<dbReference type="SUPFAM" id="SSF52540">
    <property type="entry name" value="P-loop containing nucleoside triphosphate hydrolases"/>
    <property type="match status" value="1"/>
</dbReference>
<gene>
    <name evidence="8" type="ORF">GBAR_LOCUS17050</name>
</gene>
<keyword evidence="5 8" id="KW-0067">ATP-binding</keyword>
<accession>A0AA35SHI1</accession>
<dbReference type="InterPro" id="IPR003593">
    <property type="entry name" value="AAA+_ATPase"/>
</dbReference>
<keyword evidence="4" id="KW-0547">Nucleotide-binding</keyword>
<dbReference type="Pfam" id="PF08352">
    <property type="entry name" value="oligo_HPY"/>
    <property type="match status" value="1"/>
</dbReference>
<dbReference type="AlphaFoldDB" id="A0AA35SHI1"/>
<dbReference type="GO" id="GO:0005524">
    <property type="term" value="F:ATP binding"/>
    <property type="evidence" value="ECO:0007669"/>
    <property type="project" value="UniProtKB-KW"/>
</dbReference>
<dbReference type="FunFam" id="3.40.50.300:FF:000016">
    <property type="entry name" value="Oligopeptide ABC transporter ATP-binding component"/>
    <property type="match status" value="1"/>
</dbReference>
<dbReference type="InterPro" id="IPR050388">
    <property type="entry name" value="ABC_Ni/Peptide_Import"/>
</dbReference>
<dbReference type="GO" id="GO:0016887">
    <property type="term" value="F:ATP hydrolysis activity"/>
    <property type="evidence" value="ECO:0007669"/>
    <property type="project" value="InterPro"/>
</dbReference>
<proteinExistence type="predicted"/>
<dbReference type="InterPro" id="IPR027417">
    <property type="entry name" value="P-loop_NTPase"/>
</dbReference>
<reference evidence="8" key="1">
    <citation type="submission" date="2023-03" db="EMBL/GenBank/DDBJ databases">
        <authorList>
            <person name="Steffen K."/>
            <person name="Cardenas P."/>
        </authorList>
    </citation>
    <scope>NUCLEOTIDE SEQUENCE</scope>
</reference>
<dbReference type="PANTHER" id="PTHR43297:SF2">
    <property type="entry name" value="DIPEPTIDE TRANSPORT ATP-BINDING PROTEIN DPPD"/>
    <property type="match status" value="1"/>
</dbReference>
<sequence length="340" mass="37457">MAGDVVLDVKDLHTYFFNRRGVTKAVDGVSFTLREGETLGIVGESGCGKTMTARSLLRIIPKPAARIVSGEVILDGEDLVSLSDEEMRQVRGSKIAMIFQDPQTSLNPVFTIGNQVVEALGTHQKGRNRNLAERAVDALRSVRVAAPERRMFDYPHQMSGGMKQRVLGAIAISSTPKVIIADEPTTALDATIQLQYLRLLKDIQAETGMAIIFITHDFGIVARMCDSVAVMYAGRVVERGDVRQLFNNPSHPYTQALMASVPQMERTDRLFAIDGQPPALYALPDGCRFADRCSHARDICIREYPREGRAGEAHTSYCWMLHQEWQQASPVASPVGVVAD</sequence>
<keyword evidence="3" id="KW-1003">Cell membrane</keyword>
<dbReference type="Pfam" id="PF00005">
    <property type="entry name" value="ABC_tran"/>
    <property type="match status" value="1"/>
</dbReference>
<dbReference type="GO" id="GO:0015833">
    <property type="term" value="P:peptide transport"/>
    <property type="evidence" value="ECO:0007669"/>
    <property type="project" value="InterPro"/>
</dbReference>
<comment type="subcellular location">
    <subcellularLocation>
        <location evidence="1">Cell membrane</location>
        <topology evidence="1">Peripheral membrane protein</topology>
    </subcellularLocation>
</comment>
<evidence type="ECO:0000256" key="3">
    <source>
        <dbReference type="ARBA" id="ARBA00022475"/>
    </source>
</evidence>
<organism evidence="8 9">
    <name type="scientific">Geodia barretti</name>
    <name type="common">Barrett's horny sponge</name>
    <dbReference type="NCBI Taxonomy" id="519541"/>
    <lineage>
        <taxon>Eukaryota</taxon>
        <taxon>Metazoa</taxon>
        <taxon>Porifera</taxon>
        <taxon>Demospongiae</taxon>
        <taxon>Heteroscleromorpha</taxon>
        <taxon>Tetractinellida</taxon>
        <taxon>Astrophorina</taxon>
        <taxon>Geodiidae</taxon>
        <taxon>Geodia</taxon>
    </lineage>
</organism>
<keyword evidence="2" id="KW-0813">Transport</keyword>
<dbReference type="GO" id="GO:0005886">
    <property type="term" value="C:plasma membrane"/>
    <property type="evidence" value="ECO:0007669"/>
    <property type="project" value="UniProtKB-SubCell"/>
</dbReference>
<dbReference type="CDD" id="cd03257">
    <property type="entry name" value="ABC_NikE_OppD_transporters"/>
    <property type="match status" value="1"/>
</dbReference>
<evidence type="ECO:0000256" key="5">
    <source>
        <dbReference type="ARBA" id="ARBA00022840"/>
    </source>
</evidence>
<dbReference type="InterPro" id="IPR003439">
    <property type="entry name" value="ABC_transporter-like_ATP-bd"/>
</dbReference>
<evidence type="ECO:0000256" key="6">
    <source>
        <dbReference type="ARBA" id="ARBA00023136"/>
    </source>
</evidence>
<keyword evidence="6" id="KW-0472">Membrane</keyword>
<dbReference type="NCBIfam" id="TIGR01727">
    <property type="entry name" value="oligo_HPY"/>
    <property type="match status" value="1"/>
</dbReference>
<evidence type="ECO:0000313" key="9">
    <source>
        <dbReference type="Proteomes" id="UP001174909"/>
    </source>
</evidence>
<dbReference type="Gene3D" id="3.40.50.300">
    <property type="entry name" value="P-loop containing nucleotide triphosphate hydrolases"/>
    <property type="match status" value="1"/>
</dbReference>
<dbReference type="InterPro" id="IPR013563">
    <property type="entry name" value="Oligopep_ABC_C"/>
</dbReference>
<evidence type="ECO:0000256" key="2">
    <source>
        <dbReference type="ARBA" id="ARBA00022448"/>
    </source>
</evidence>
<dbReference type="PROSITE" id="PS50893">
    <property type="entry name" value="ABC_TRANSPORTER_2"/>
    <property type="match status" value="1"/>
</dbReference>
<evidence type="ECO:0000313" key="8">
    <source>
        <dbReference type="EMBL" id="CAI8030088.1"/>
    </source>
</evidence>
<dbReference type="EMBL" id="CASHTH010002456">
    <property type="protein sequence ID" value="CAI8030088.1"/>
    <property type="molecule type" value="Genomic_DNA"/>
</dbReference>